<organism evidence="1 2">
    <name type="scientific">Cupriavidus numazuensis</name>
    <dbReference type="NCBI Taxonomy" id="221992"/>
    <lineage>
        <taxon>Bacteria</taxon>
        <taxon>Pseudomonadati</taxon>
        <taxon>Pseudomonadota</taxon>
        <taxon>Betaproteobacteria</taxon>
        <taxon>Burkholderiales</taxon>
        <taxon>Burkholderiaceae</taxon>
        <taxon>Cupriavidus</taxon>
    </lineage>
</organism>
<dbReference type="PROSITE" id="PS51318">
    <property type="entry name" value="TAT"/>
    <property type="match status" value="1"/>
</dbReference>
<name>A0ABM8TGS4_9BURK</name>
<sequence length="40" mass="4083">MSHRQPFPSAGMPLRRLLGSLFGAAALLPLATPAAHAADA</sequence>
<protein>
    <submittedName>
        <fullName evidence="1">Uncharacterized protein</fullName>
    </submittedName>
</protein>
<dbReference type="Proteomes" id="UP000672657">
    <property type="component" value="Unassembled WGS sequence"/>
</dbReference>
<dbReference type="RefSeq" id="WP_280519698.1">
    <property type="nucleotide sequence ID" value="NZ_CAJPVI010000015.1"/>
</dbReference>
<proteinExistence type="predicted"/>
<evidence type="ECO:0000313" key="1">
    <source>
        <dbReference type="EMBL" id="CAG2145528.1"/>
    </source>
</evidence>
<dbReference type="InterPro" id="IPR006311">
    <property type="entry name" value="TAT_signal"/>
</dbReference>
<comment type="caution">
    <text evidence="1">The sequence shown here is derived from an EMBL/GenBank/DDBJ whole genome shotgun (WGS) entry which is preliminary data.</text>
</comment>
<keyword evidence="2" id="KW-1185">Reference proteome</keyword>
<reference evidence="1 2" key="1">
    <citation type="submission" date="2021-03" db="EMBL/GenBank/DDBJ databases">
        <authorList>
            <person name="Peeters C."/>
        </authorList>
    </citation>
    <scope>NUCLEOTIDE SEQUENCE [LARGE SCALE GENOMIC DNA]</scope>
    <source>
        <strain evidence="1 2">LMG 26411</strain>
    </source>
</reference>
<accession>A0ABM8TGS4</accession>
<dbReference type="EMBL" id="CAJPVI010000015">
    <property type="protein sequence ID" value="CAG2145528.1"/>
    <property type="molecule type" value="Genomic_DNA"/>
</dbReference>
<evidence type="ECO:0000313" key="2">
    <source>
        <dbReference type="Proteomes" id="UP000672657"/>
    </source>
</evidence>
<gene>
    <name evidence="1" type="ORF">LMG26411_02749</name>
</gene>